<dbReference type="Pfam" id="PF17906">
    <property type="entry name" value="HTH_48"/>
    <property type="match status" value="1"/>
</dbReference>
<proteinExistence type="predicted"/>
<dbReference type="InterPro" id="IPR001888">
    <property type="entry name" value="Transposase_1"/>
</dbReference>
<keyword evidence="4" id="KW-1185">Reference proteome</keyword>
<reference evidence="3" key="2">
    <citation type="submission" date="2025-09" db="UniProtKB">
        <authorList>
            <consortium name="Ensembl"/>
        </authorList>
    </citation>
    <scope>IDENTIFICATION</scope>
</reference>
<evidence type="ECO:0000256" key="1">
    <source>
        <dbReference type="SAM" id="MobiDB-lite"/>
    </source>
</evidence>
<dbReference type="Proteomes" id="UP000694388">
    <property type="component" value="Unplaced"/>
</dbReference>
<dbReference type="GeneTree" id="ENSGT00940000164451"/>
<feature type="domain" description="Mos1 transposase HTH" evidence="2">
    <location>
        <begin position="182"/>
        <end position="226"/>
    </location>
</feature>
<dbReference type="InterPro" id="IPR041426">
    <property type="entry name" value="Mos1_HTH"/>
</dbReference>
<dbReference type="AlphaFoldDB" id="A0A8C4R040"/>
<dbReference type="GO" id="GO:0003676">
    <property type="term" value="F:nucleic acid binding"/>
    <property type="evidence" value="ECO:0007669"/>
    <property type="project" value="InterPro"/>
</dbReference>
<evidence type="ECO:0000313" key="3">
    <source>
        <dbReference type="Ensembl" id="ENSEBUP00000023152.1"/>
    </source>
</evidence>
<dbReference type="InterPro" id="IPR036397">
    <property type="entry name" value="RNaseH_sf"/>
</dbReference>
<dbReference type="Pfam" id="PF01359">
    <property type="entry name" value="Transposase_1"/>
    <property type="match status" value="1"/>
</dbReference>
<dbReference type="PANTHER" id="PTHR46060:SF1">
    <property type="entry name" value="MARINER MOS1 TRANSPOSASE-LIKE PROTEIN"/>
    <property type="match status" value="1"/>
</dbReference>
<name>A0A8C4R040_EPTBU</name>
<sequence length="540" mass="60471">MTRSDVLSPESGALVGPRPAHGPAAMTGSGSTSLPARWFQAAESSRSEHCDMNRLAPNPVPCPSDPRLALVNVPAPWCATWPERSGPTACLCLVAAASRQSCGRMTAVRGRHLLPSWGAKTDDFLQIVKVEPEALEAVDTKADIAGVKSEALDLVESEGCTGVVACSCNRVLKMNDKFMEQRIIIKFLVKLNESATDIFDKLKLVYAEDAMSRSRVFEWAKRFAEGRMDVNDDARSGRPSIAKTDVNVERVRMLVRSDGRLTVRLIADQLNLNRETVRLILTEKLNMRKVCAKMVPKNLSNKQKEGRLQVCSDLSERLHSENRGLLNKIITGGETWVYQYEPETKHQSLQWKTPSSPRPKKARMSKSKVTTMLICFFDIKGIVHKEFVRPGQAVNQTFYRDVLESLRKRVLCVRPELAPNKWILHHDNTPAHTTLSVMQLLADKQITVLEHPPYSPDLAPCDFFLFPRLKTPMKGTHFASVEEIQRAVTNELNGLSDNDFQGCFKAWQRRWQACIDSQGDYFEGDHSLLLDNGADTGARC</sequence>
<accession>A0A8C4R040</accession>
<dbReference type="Gene3D" id="1.10.10.1450">
    <property type="match status" value="1"/>
</dbReference>
<dbReference type="PANTHER" id="PTHR46060">
    <property type="entry name" value="MARINER MOS1 TRANSPOSASE-LIKE PROTEIN"/>
    <property type="match status" value="1"/>
</dbReference>
<reference evidence="3" key="1">
    <citation type="submission" date="2025-08" db="UniProtKB">
        <authorList>
            <consortium name="Ensembl"/>
        </authorList>
    </citation>
    <scope>IDENTIFICATION</scope>
</reference>
<dbReference type="InterPro" id="IPR052709">
    <property type="entry name" value="Transposase-MT_Hybrid"/>
</dbReference>
<dbReference type="Gene3D" id="3.30.420.10">
    <property type="entry name" value="Ribonuclease H-like superfamily/Ribonuclease H"/>
    <property type="match status" value="1"/>
</dbReference>
<evidence type="ECO:0000313" key="4">
    <source>
        <dbReference type="Proteomes" id="UP000694388"/>
    </source>
</evidence>
<feature type="region of interest" description="Disordered" evidence="1">
    <location>
        <begin position="1"/>
        <end position="33"/>
    </location>
</feature>
<dbReference type="Ensembl" id="ENSEBUT00000023728.1">
    <property type="protein sequence ID" value="ENSEBUP00000023152.1"/>
    <property type="gene ID" value="ENSEBUG00000014261.1"/>
</dbReference>
<evidence type="ECO:0000259" key="2">
    <source>
        <dbReference type="Pfam" id="PF17906"/>
    </source>
</evidence>
<organism evidence="3 4">
    <name type="scientific">Eptatretus burgeri</name>
    <name type="common">Inshore hagfish</name>
    <dbReference type="NCBI Taxonomy" id="7764"/>
    <lineage>
        <taxon>Eukaryota</taxon>
        <taxon>Metazoa</taxon>
        <taxon>Chordata</taxon>
        <taxon>Craniata</taxon>
        <taxon>Vertebrata</taxon>
        <taxon>Cyclostomata</taxon>
        <taxon>Myxini</taxon>
        <taxon>Myxiniformes</taxon>
        <taxon>Myxinidae</taxon>
        <taxon>Eptatretinae</taxon>
        <taxon>Eptatretus</taxon>
    </lineage>
</organism>
<protein>
    <recommendedName>
        <fullName evidence="2">Mos1 transposase HTH domain-containing protein</fullName>
    </recommendedName>
</protein>